<keyword evidence="2" id="KW-1185">Reference proteome</keyword>
<dbReference type="EMBL" id="UZAF01001227">
    <property type="protein sequence ID" value="VDO07791.1"/>
    <property type="molecule type" value="Genomic_DNA"/>
</dbReference>
<accession>A0A0N4VUW7</accession>
<dbReference type="Gene3D" id="3.10.170.20">
    <property type="match status" value="1"/>
</dbReference>
<dbReference type="SUPFAM" id="SSF55486">
    <property type="entry name" value="Metalloproteases ('zincins'), catalytic domain"/>
    <property type="match status" value="1"/>
</dbReference>
<protein>
    <submittedName>
        <fullName evidence="1 3">Uncharacterized protein</fullName>
    </submittedName>
</protein>
<dbReference type="OrthoDB" id="527990at2759"/>
<gene>
    <name evidence="1" type="ORF">HPLM_LOCUS1085</name>
</gene>
<reference evidence="1 2" key="2">
    <citation type="submission" date="2018-11" db="EMBL/GenBank/DDBJ databases">
        <authorList>
            <consortium name="Pathogen Informatics"/>
        </authorList>
    </citation>
    <scope>NUCLEOTIDE SEQUENCE [LARGE SCALE GENOMIC DNA]</scope>
    <source>
        <strain evidence="1 2">MHpl1</strain>
    </source>
</reference>
<dbReference type="STRING" id="6290.A0A0N4VUW7"/>
<evidence type="ECO:0000313" key="1">
    <source>
        <dbReference type="EMBL" id="VDO07791.1"/>
    </source>
</evidence>
<sequence length="210" mass="24057">MYYDDESVKSLPSDRKELLDGLMKEAISFFESALKVERSEGTRISAYVGEFNCRTCEGSNYINDLGKVLCERDCVPNCGKLKIPPEHNIFLYLYFYDFFQPCSCLSIACPTDFKPYEGVLEDADFALFVSVSNDESCRPQVYTHSEYCGRDLKTNRPVGGHIGICPDAFKSMLPRQRVKWLSTIKREIVRMLVFAPYHLKKFPTAKLPPK</sequence>
<name>A0A0N4VUW7_HAEPC</name>
<evidence type="ECO:0000313" key="2">
    <source>
        <dbReference type="Proteomes" id="UP000268014"/>
    </source>
</evidence>
<proteinExistence type="predicted"/>
<dbReference type="WBParaSite" id="HPLM_0000108401-mRNA-1">
    <property type="protein sequence ID" value="HPLM_0000108401-mRNA-1"/>
    <property type="gene ID" value="HPLM_0000108401"/>
</dbReference>
<reference evidence="3" key="1">
    <citation type="submission" date="2017-02" db="UniProtKB">
        <authorList>
            <consortium name="WormBaseParasite"/>
        </authorList>
    </citation>
    <scope>IDENTIFICATION</scope>
</reference>
<organism evidence="3">
    <name type="scientific">Haemonchus placei</name>
    <name type="common">Barber's pole worm</name>
    <dbReference type="NCBI Taxonomy" id="6290"/>
    <lineage>
        <taxon>Eukaryota</taxon>
        <taxon>Metazoa</taxon>
        <taxon>Ecdysozoa</taxon>
        <taxon>Nematoda</taxon>
        <taxon>Chromadorea</taxon>
        <taxon>Rhabditida</taxon>
        <taxon>Rhabditina</taxon>
        <taxon>Rhabditomorpha</taxon>
        <taxon>Strongyloidea</taxon>
        <taxon>Trichostrongylidae</taxon>
        <taxon>Haemonchus</taxon>
    </lineage>
</organism>
<dbReference type="AlphaFoldDB" id="A0A0N4VUW7"/>
<evidence type="ECO:0000313" key="3">
    <source>
        <dbReference type="WBParaSite" id="HPLM_0000108401-mRNA-1"/>
    </source>
</evidence>
<dbReference type="Proteomes" id="UP000268014">
    <property type="component" value="Unassembled WGS sequence"/>
</dbReference>